<dbReference type="PROSITE" id="PS51257">
    <property type="entry name" value="PROKAR_LIPOPROTEIN"/>
    <property type="match status" value="1"/>
</dbReference>
<dbReference type="InterPro" id="IPR027396">
    <property type="entry name" value="DsrEFH-like"/>
</dbReference>
<dbReference type="Proteomes" id="UP000092544">
    <property type="component" value="Unassembled WGS sequence"/>
</dbReference>
<evidence type="ECO:0000313" key="2">
    <source>
        <dbReference type="Proteomes" id="UP000092544"/>
    </source>
</evidence>
<dbReference type="STRING" id="1792290.MSP8886_01330"/>
<organism evidence="1 2">
    <name type="scientific">Marinomonas spartinae</name>
    <dbReference type="NCBI Taxonomy" id="1792290"/>
    <lineage>
        <taxon>Bacteria</taxon>
        <taxon>Pseudomonadati</taxon>
        <taxon>Pseudomonadota</taxon>
        <taxon>Gammaproteobacteria</taxon>
        <taxon>Oceanospirillales</taxon>
        <taxon>Oceanospirillaceae</taxon>
        <taxon>Marinomonas</taxon>
    </lineage>
</organism>
<dbReference type="AlphaFoldDB" id="A0A1A8TB90"/>
<accession>A0A1A8TB90</accession>
<keyword evidence="2" id="KW-1185">Reference proteome</keyword>
<evidence type="ECO:0000313" key="1">
    <source>
        <dbReference type="EMBL" id="SBS28837.1"/>
    </source>
</evidence>
<dbReference type="EMBL" id="FLOB01000002">
    <property type="protein sequence ID" value="SBS28837.1"/>
    <property type="molecule type" value="Genomic_DNA"/>
</dbReference>
<dbReference type="SUPFAM" id="SSF75169">
    <property type="entry name" value="DsrEFH-like"/>
    <property type="match status" value="1"/>
</dbReference>
<name>A0A1A8TB90_9GAMM</name>
<dbReference type="RefSeq" id="WP_067013942.1">
    <property type="nucleotide sequence ID" value="NZ_FLOB01000002.1"/>
</dbReference>
<dbReference type="InterPro" id="IPR003787">
    <property type="entry name" value="Sulphur_relay_DsrE/F-like"/>
</dbReference>
<protein>
    <submittedName>
        <fullName evidence="1">Protein TusC</fullName>
    </submittedName>
</protein>
<dbReference type="Pfam" id="PF02635">
    <property type="entry name" value="DsrE"/>
    <property type="match status" value="1"/>
</dbReference>
<proteinExistence type="predicted"/>
<dbReference type="Gene3D" id="3.40.1260.10">
    <property type="entry name" value="DsrEFH-like"/>
    <property type="match status" value="1"/>
</dbReference>
<reference evidence="1 2" key="1">
    <citation type="submission" date="2016-06" db="EMBL/GenBank/DDBJ databases">
        <authorList>
            <person name="Kjaerup R.B."/>
            <person name="Dalgaard T.S."/>
            <person name="Juul-Madsen H.R."/>
        </authorList>
    </citation>
    <scope>NUCLEOTIDE SEQUENCE [LARGE SCALE GENOMIC DNA]</scope>
    <source>
        <strain evidence="1 2">CECT 8886</strain>
    </source>
</reference>
<dbReference type="OrthoDB" id="9789418at2"/>
<gene>
    <name evidence="1" type="primary">tusC</name>
    <name evidence="1" type="ORF">MSP8886_01330</name>
</gene>
<sequence>MKKTLIHLTTSPYTGLACKEGLDLALVLGTFEQQVDICLSDAAIALLFVNQDPSSEHGKQLHKLLDGLEFYDINNVFIENNKLTNKTEIWPNTHALSKEEWHSLFSKYEHVFRF</sequence>